<dbReference type="Gene3D" id="3.40.50.1820">
    <property type="entry name" value="alpha/beta hydrolase"/>
    <property type="match status" value="1"/>
</dbReference>
<feature type="transmembrane region" description="Helical" evidence="1">
    <location>
        <begin position="28"/>
        <end position="49"/>
    </location>
</feature>
<proteinExistence type="predicted"/>
<keyword evidence="3" id="KW-1185">Reference proteome</keyword>
<dbReference type="EMBL" id="KK583207">
    <property type="protein sequence ID" value="KDO29197.1"/>
    <property type="molecule type" value="Genomic_DNA"/>
</dbReference>
<dbReference type="PANTHER" id="PTHR22538">
    <property type="entry name" value="CILIA- AND FLAGELLA-ASSOCIATED PROTEIN 74"/>
    <property type="match status" value="1"/>
</dbReference>
<keyword evidence="1" id="KW-0472">Membrane</keyword>
<dbReference type="OrthoDB" id="62984at2759"/>
<accession>A0A067CQZ9</accession>
<dbReference type="RefSeq" id="XP_012200099.1">
    <property type="nucleotide sequence ID" value="XM_012344709.1"/>
</dbReference>
<organism evidence="2 3">
    <name type="scientific">Saprolegnia parasitica (strain CBS 223.65)</name>
    <dbReference type="NCBI Taxonomy" id="695850"/>
    <lineage>
        <taxon>Eukaryota</taxon>
        <taxon>Sar</taxon>
        <taxon>Stramenopiles</taxon>
        <taxon>Oomycota</taxon>
        <taxon>Saprolegniomycetes</taxon>
        <taxon>Saprolegniales</taxon>
        <taxon>Saprolegniaceae</taxon>
        <taxon>Saprolegnia</taxon>
    </lineage>
</organism>
<keyword evidence="1" id="KW-0812">Transmembrane</keyword>
<dbReference type="OMA" id="PEMAENQ"/>
<sequence>MQFSPKLEDPILAHEDQPTPRRRTKLRWIVGAVVFCGVVCASVGALVVYTHKVRNNAAAITTNLQQAPGLLVTLTAKRASMDFNGQTSAQVYVIPHTASATGAVSFDAFLSHVGANTTQNYVLLGGRAYTSTVQNGVVVAAQCLTASQVPPLQTIQSVLSQAKVIDTVSGTITAPNCNDGQLLHLQFAGESFVFCNSPENKLTHATGSDLDLTVEYLADPTAIPDFDVPQVPGAAPLSCPVVVTPSAVATESATLAESTAAVWDVVKGNVRTVELFDTACGCKGPKKPCLFVHGLGNFFDAPLSSTDLLYWGFAHQHAPCCSSIKFTHFETIHNGWDQPRVQKQFCDAALATSNSKTQTVGSLILITHSMGNLIVGGAVSAGVCNLSSQVSWLSVNGPMMGSAAANLLENKCRSNSWVDIPLKGAASLIGFCPAPEAFLSLKQQSTVDAALQAKYVKAQAVRKQYATKTMCGVSSWGLNTVYAPVMFVVAQMAQYASSQNDGMVEYSSCNVGLSGFSSDPTASGNYVASINHADATFRNGDGWWGSDRKPVKWLECAL</sequence>
<name>A0A067CQZ9_SAPPC</name>
<gene>
    <name evidence="2" type="ORF">SPRG_19872</name>
</gene>
<dbReference type="SUPFAM" id="SSF53474">
    <property type="entry name" value="alpha/beta-Hydrolases"/>
    <property type="match status" value="1"/>
</dbReference>
<dbReference type="KEGG" id="spar:SPRG_19872"/>
<dbReference type="Proteomes" id="UP000030745">
    <property type="component" value="Unassembled WGS sequence"/>
</dbReference>
<dbReference type="PANTHER" id="PTHR22538:SF1">
    <property type="entry name" value="VWFD DOMAIN-CONTAINING PROTEIN"/>
    <property type="match status" value="1"/>
</dbReference>
<dbReference type="AlphaFoldDB" id="A0A067CQZ9"/>
<keyword evidence="1" id="KW-1133">Transmembrane helix</keyword>
<dbReference type="InterPro" id="IPR029058">
    <property type="entry name" value="AB_hydrolase_fold"/>
</dbReference>
<evidence type="ECO:0000313" key="2">
    <source>
        <dbReference type="EMBL" id="KDO29197.1"/>
    </source>
</evidence>
<dbReference type="GeneID" id="24141136"/>
<protein>
    <submittedName>
        <fullName evidence="2">Uncharacterized protein</fullName>
    </submittedName>
</protein>
<dbReference type="VEuPathDB" id="FungiDB:SPRG_19872"/>
<evidence type="ECO:0000256" key="1">
    <source>
        <dbReference type="SAM" id="Phobius"/>
    </source>
</evidence>
<reference evidence="2 3" key="1">
    <citation type="journal article" date="2013" name="PLoS Genet.">
        <title>Distinctive expansion of potential virulence genes in the genome of the oomycete fish pathogen Saprolegnia parasitica.</title>
        <authorList>
            <person name="Jiang R.H."/>
            <person name="de Bruijn I."/>
            <person name="Haas B.J."/>
            <person name="Belmonte R."/>
            <person name="Lobach L."/>
            <person name="Christie J."/>
            <person name="van den Ackerveken G."/>
            <person name="Bottin A."/>
            <person name="Bulone V."/>
            <person name="Diaz-Moreno S.M."/>
            <person name="Dumas B."/>
            <person name="Fan L."/>
            <person name="Gaulin E."/>
            <person name="Govers F."/>
            <person name="Grenville-Briggs L.J."/>
            <person name="Horner N.R."/>
            <person name="Levin J.Z."/>
            <person name="Mammella M."/>
            <person name="Meijer H.J."/>
            <person name="Morris P."/>
            <person name="Nusbaum C."/>
            <person name="Oome S."/>
            <person name="Phillips A.J."/>
            <person name="van Rooyen D."/>
            <person name="Rzeszutek E."/>
            <person name="Saraiva M."/>
            <person name="Secombes C.J."/>
            <person name="Seidl M.F."/>
            <person name="Snel B."/>
            <person name="Stassen J.H."/>
            <person name="Sykes S."/>
            <person name="Tripathy S."/>
            <person name="van den Berg H."/>
            <person name="Vega-Arreguin J.C."/>
            <person name="Wawra S."/>
            <person name="Young S.K."/>
            <person name="Zeng Q."/>
            <person name="Dieguez-Uribeondo J."/>
            <person name="Russ C."/>
            <person name="Tyler B.M."/>
            <person name="van West P."/>
        </authorList>
    </citation>
    <scope>NUCLEOTIDE SEQUENCE [LARGE SCALE GENOMIC DNA]</scope>
    <source>
        <strain evidence="2 3">CBS 223.65</strain>
    </source>
</reference>
<evidence type="ECO:0000313" key="3">
    <source>
        <dbReference type="Proteomes" id="UP000030745"/>
    </source>
</evidence>